<feature type="region of interest" description="Disordered" evidence="3">
    <location>
        <begin position="1810"/>
        <end position="1835"/>
    </location>
</feature>
<gene>
    <name evidence="5" type="ORF">WMW72_21655</name>
</gene>
<dbReference type="InterPro" id="IPR032812">
    <property type="entry name" value="SbsA_Ig"/>
</dbReference>
<feature type="region of interest" description="Disordered" evidence="3">
    <location>
        <begin position="2056"/>
        <end position="2076"/>
    </location>
</feature>
<protein>
    <submittedName>
        <fullName evidence="5">Ig-like domain-containing protein</fullName>
    </submittedName>
</protein>
<keyword evidence="2" id="KW-0732">Signal</keyword>
<dbReference type="Pfam" id="PF02369">
    <property type="entry name" value="Big_1"/>
    <property type="match status" value="11"/>
</dbReference>
<dbReference type="Proteomes" id="UP001469365">
    <property type="component" value="Unassembled WGS sequence"/>
</dbReference>
<feature type="domain" description="Big-1" evidence="4">
    <location>
        <begin position="1260"/>
        <end position="1355"/>
    </location>
</feature>
<reference evidence="5 6" key="1">
    <citation type="submission" date="2024-04" db="EMBL/GenBank/DDBJ databases">
        <title>draft genome sequnece of Paenibacillus filicis.</title>
        <authorList>
            <person name="Kim D.-U."/>
        </authorList>
    </citation>
    <scope>NUCLEOTIDE SEQUENCE [LARGE SCALE GENOMIC DNA]</scope>
    <source>
        <strain evidence="5 6">KACC14197</strain>
    </source>
</reference>
<dbReference type="InterPro" id="IPR051715">
    <property type="entry name" value="Intimin-Invasin_domain"/>
</dbReference>
<organism evidence="5 6">
    <name type="scientific">Paenibacillus filicis</name>
    <dbReference type="NCBI Taxonomy" id="669464"/>
    <lineage>
        <taxon>Bacteria</taxon>
        <taxon>Bacillati</taxon>
        <taxon>Bacillota</taxon>
        <taxon>Bacilli</taxon>
        <taxon>Bacillales</taxon>
        <taxon>Paenibacillaceae</taxon>
        <taxon>Paenibacillus</taxon>
    </lineage>
</organism>
<feature type="compositionally biased region" description="Basic and acidic residues" evidence="3">
    <location>
        <begin position="1967"/>
        <end position="1989"/>
    </location>
</feature>
<dbReference type="PANTHER" id="PTHR39576:SF2">
    <property type="entry name" value="ATTACHING AND EFFACING PROTEIN HOMOLOG-RELATED"/>
    <property type="match status" value="1"/>
</dbReference>
<feature type="domain" description="Big-1" evidence="4">
    <location>
        <begin position="1033"/>
        <end position="1128"/>
    </location>
</feature>
<feature type="domain" description="Big-1" evidence="4">
    <location>
        <begin position="723"/>
        <end position="815"/>
    </location>
</feature>
<evidence type="ECO:0000256" key="2">
    <source>
        <dbReference type="ARBA" id="ARBA00022729"/>
    </source>
</evidence>
<sequence length="2178" mass="226651">MQRWKHAWMRTKGILNRLLAAIMAVLLMIPALGAAPVGANAESVPVGGWKNLGFTFDTTTLNNYFSPLAVSGGEPYFCYTSTYSNGSSNNGKMTFTFAKKRANPGNMASWNSLQLAGPITAISGKCVVEGDFVYYAVLDYSSMAAQRIQVSKMNLNTRQKTDLGPTFSQVYLNNEFQIGVQNGKVHFAYHEQNNTQYFTYNDTLKKWEGGLLASADASMSLISLGFYEGKPYLLFGIINSQSYVLKMLEAGVWVDKSLPESKYSMKVDVFDGKLYATTSMPGVNGTAYALHQYDGDHWTQLTDPIESPNTVSFYVSAGKIYMNRMVPTGIGSIKSPDVAVYQEGVPVTLGKPYWGYQGGNLSQYIAVDQDNVYWFHFSGVGVPGVNVYDTIPPEVVTYTPVPAAVGVKVKDNLGLTFSEKVVPVANKKIEIIQHPGGTVVQTISTSGLSPFASAAVSVKLTKDLDYDTSYEVHIEQGAFADEAGLPYAGLADGTWHFTTEQDQSPLTVKTYAPAPAAVKVPVDSTLALTFNKKVTAAAGKSLKITRSDGRLAASIRVDDASQVTIADKTVTIRPAEPLEYDKSYYVTVDADAFADSMGMKFAGISNTSAWTFSTENAISASLSSLAASPSIVTANGEDASTIQVTVKNTAGQAVSGKQVQLAAGSGRSTIVPLNAVTDSNGIARFQVTDETAEEVLYTAKVGQNQVGQSVKVAFVAGATDASQSTVSASPASVRADGTAASRITVTLKDAKGNPVGGKTVILTPDGGSSVMQGSGLTNAAGQAVFTVTNQTAERVVYTAKTGGTTLTQQAEVSFEASDADPARSMIKATPSSVTADGLTASRITVTLKDAKGNVLKGAAVTLTAESGSSVITGTGLTDDTGQAIFQVTNNTPESVSYTAAVGPVKLTGKANVEFTKIPTGPISASQSSLTVAPSTVTADGVEKAVFTITLRNAAGQPVRGHEVSLSASGGSSVITPMRSVSDADGQAVFTAVNAQAEQLLYTATDKTDGIKIAQQAVATFESMSGAPATSVTASTVTALPAKVKADGSETSTVKVTLRDEQGRAIGGHTVHLTANGGSSRITDMQKETDADGIALFGVTNTAAEQVTYSAADQTGGVTLAQQAAVTFESTRPGGGGIPAEGVTDVLQSTVTSNPPVVKADGTEASTVTITLKDKAGQPVSGKTVSLTADSGSSTVTAVQSVSNGVGEAVFRVTNRTAEQISYTAKDTSDGVTLAAKAVVTFESVGAPGGEPGGPVTSVTNAVVTAAPAVVKADGSESSTVTVTLRDAQARAVVGHTVVLTARDGSSRIDDIQRVSDADGRAVFRVTNTSAEQVTYTAEDTTGHVTLAQTVAVTFESAAPGGGNPDVGRSSVLNSKVNGSPSTVKADGTEYSTVTVTLKDTAGQPVTGKTVRLTADGGSSVITAVYETSDSQGQAIFRVTNSRAEQVIYTAKDLTDDVTLAQTAKVTFESDSQGGNPGPGNHPTSVLLSTILAAPPMVKADGTDASTIIVTLNDTDGNPVSGKTVRLTANRGSSVIRSLQAVSGMSGQAVFQVTDTSAGQVTYTAEDTTSQVTLAQKAVVTFQTSSTGNGTPTEQVGSVLKSTLTASPVSVKANGVEHSVITAVLNDVYGAPVSGKTITLTANRGSSSITAVRSVTDAQGIALFHVTNTAGEPIIYSALDVTDQVHIAQKATVTFNRLTQSTSSVVRSTVVAAPAAVKADGVEMATVTVTLLDMNGLPVQGHTVKLTAEGVNSVITEVQDISDANGQAVFKVTGAVAGQALYSAYDLTSRVNVAQRAKVIFESEERTAPLKPEDITTDPTRGEVTVKDVPPGTKVTVYDDQGEVIGEGTNPGPGEGPVIIGIPGLKEGDVIKVTVTDPGKKESEPTSKTVGGEEERTPSLKPEDITTDPTRGEVTVKDLPPGTKVTVYDDQGEVIGEGTNPGPGKGPVIIRIPGLKEGDVIKLTATDQGKKESEPTSKTVGEEERTEQLKPENITTDPARGEVTVKDVPPGTKVTVYDDQGEVIGEGTNPGPGKGPVIIHIPGLKEGDVIKVTVTEPGKKESEPTSKTVGDPDNPGKKIYDVETEWEKDTVSVTVKLKPGEETAYEHAYVVFQGMREDTPVFTTGYAIDGKRPVPFKLRLEAARPGDQVWIVVVSEPEYARSQIGYPLSEETIQVVGNK</sequence>
<dbReference type="Pfam" id="PF13205">
    <property type="entry name" value="Big_5"/>
    <property type="match status" value="2"/>
</dbReference>
<comment type="caution">
    <text evidence="5">The sequence shown here is derived from an EMBL/GenBank/DDBJ whole genome shotgun (WGS) entry which is preliminary data.</text>
</comment>
<feature type="domain" description="Big-1" evidence="4">
    <location>
        <begin position="1373"/>
        <end position="1468"/>
    </location>
</feature>
<dbReference type="PROSITE" id="PS51127">
    <property type="entry name" value="BIG1"/>
    <property type="match status" value="10"/>
</dbReference>
<name>A0ABU9DR01_9BACL</name>
<evidence type="ECO:0000256" key="1">
    <source>
        <dbReference type="ARBA" id="ARBA00010116"/>
    </source>
</evidence>
<dbReference type="EMBL" id="JBBPCC010000015">
    <property type="protein sequence ID" value="MEK8130515.1"/>
    <property type="molecule type" value="Genomic_DNA"/>
</dbReference>
<dbReference type="RefSeq" id="WP_341417652.1">
    <property type="nucleotide sequence ID" value="NZ_JBBPCC010000015.1"/>
</dbReference>
<feature type="domain" description="Big-1" evidence="4">
    <location>
        <begin position="1706"/>
        <end position="1801"/>
    </location>
</feature>
<comment type="similarity">
    <text evidence="1">Belongs to the intimin/invasin family.</text>
</comment>
<keyword evidence="6" id="KW-1185">Reference proteome</keyword>
<dbReference type="InterPro" id="IPR013783">
    <property type="entry name" value="Ig-like_fold"/>
</dbReference>
<feature type="domain" description="Big-1" evidence="4">
    <location>
        <begin position="622"/>
        <end position="715"/>
    </location>
</feature>
<feature type="compositionally biased region" description="Basic and acidic residues" evidence="3">
    <location>
        <begin position="1877"/>
        <end position="1915"/>
    </location>
</feature>
<feature type="compositionally biased region" description="Polar residues" evidence="3">
    <location>
        <begin position="1370"/>
        <end position="1382"/>
    </location>
</feature>
<feature type="compositionally biased region" description="Basic and acidic residues" evidence="3">
    <location>
        <begin position="1810"/>
        <end position="1825"/>
    </location>
</feature>
<feature type="region of interest" description="Disordered" evidence="3">
    <location>
        <begin position="1965"/>
        <end position="2014"/>
    </location>
</feature>
<feature type="domain" description="Big-1" evidence="4">
    <location>
        <begin position="1487"/>
        <end position="1582"/>
    </location>
</feature>
<dbReference type="InterPro" id="IPR008964">
    <property type="entry name" value="Invasin/intimin_cell_adhesion"/>
</dbReference>
<evidence type="ECO:0000313" key="6">
    <source>
        <dbReference type="Proteomes" id="UP001469365"/>
    </source>
</evidence>
<evidence type="ECO:0000313" key="5">
    <source>
        <dbReference type="EMBL" id="MEK8130515.1"/>
    </source>
</evidence>
<evidence type="ECO:0000256" key="3">
    <source>
        <dbReference type="SAM" id="MobiDB-lite"/>
    </source>
</evidence>
<dbReference type="InterPro" id="IPR003344">
    <property type="entry name" value="Big_1_dom"/>
</dbReference>
<feature type="domain" description="Big-1" evidence="4">
    <location>
        <begin position="1145"/>
        <end position="1241"/>
    </location>
</feature>
<dbReference type="PANTHER" id="PTHR39576">
    <property type="entry name" value="ATTACHING AND EFFACING PROTEIN HOMOLOG-RELATED-RELATED"/>
    <property type="match status" value="1"/>
</dbReference>
<dbReference type="SUPFAM" id="SSF49373">
    <property type="entry name" value="Invasin/intimin cell-adhesion fragments"/>
    <property type="match status" value="11"/>
</dbReference>
<dbReference type="SMART" id="SM00634">
    <property type="entry name" value="BID_1"/>
    <property type="match status" value="11"/>
</dbReference>
<feature type="domain" description="Big-1" evidence="4">
    <location>
        <begin position="823"/>
        <end position="915"/>
    </location>
</feature>
<proteinExistence type="inferred from homology"/>
<feature type="domain" description="Big-1" evidence="4">
    <location>
        <begin position="1600"/>
        <end position="1695"/>
    </location>
</feature>
<feature type="region of interest" description="Disordered" evidence="3">
    <location>
        <begin position="1874"/>
        <end position="1925"/>
    </location>
</feature>
<dbReference type="Gene3D" id="2.60.40.10">
    <property type="entry name" value="Immunoglobulins"/>
    <property type="match status" value="11"/>
</dbReference>
<evidence type="ECO:0000259" key="4">
    <source>
        <dbReference type="PROSITE" id="PS51127"/>
    </source>
</evidence>
<dbReference type="Gene3D" id="2.60.40.3710">
    <property type="match status" value="1"/>
</dbReference>
<feature type="region of interest" description="Disordered" evidence="3">
    <location>
        <begin position="1357"/>
        <end position="1383"/>
    </location>
</feature>
<accession>A0ABU9DR01</accession>